<gene>
    <name evidence="9" type="ORF">CVT26_005819</name>
</gene>
<evidence type="ECO:0000256" key="3">
    <source>
        <dbReference type="ARBA" id="ARBA00022801"/>
    </source>
</evidence>
<dbReference type="GO" id="GO:0003887">
    <property type="term" value="F:DNA-directed DNA polymerase activity"/>
    <property type="evidence" value="ECO:0007669"/>
    <property type="project" value="UniProtKB-EC"/>
</dbReference>
<feature type="non-terminal residue" evidence="9">
    <location>
        <position position="1"/>
    </location>
</feature>
<dbReference type="InterPro" id="IPR013103">
    <property type="entry name" value="RVT_2"/>
</dbReference>
<protein>
    <recommendedName>
        <fullName evidence="8">Integrase catalytic domain-containing protein</fullName>
    </recommendedName>
</protein>
<dbReference type="GO" id="GO:0005634">
    <property type="term" value="C:nucleus"/>
    <property type="evidence" value="ECO:0007669"/>
    <property type="project" value="UniProtKB-ARBA"/>
</dbReference>
<evidence type="ECO:0000256" key="1">
    <source>
        <dbReference type="ARBA" id="ARBA00022578"/>
    </source>
</evidence>
<dbReference type="EMBL" id="NHYE01004241">
    <property type="protein sequence ID" value="PPQ85691.1"/>
    <property type="molecule type" value="Genomic_DNA"/>
</dbReference>
<dbReference type="Pfam" id="PF25597">
    <property type="entry name" value="SH3_retrovirus"/>
    <property type="match status" value="1"/>
</dbReference>
<comment type="catalytic activity">
    <reaction evidence="5">
        <text>DNA(n) + a 2'-deoxyribonucleoside 5'-triphosphate = DNA(n+1) + diphosphate</text>
        <dbReference type="Rhea" id="RHEA:22508"/>
        <dbReference type="Rhea" id="RHEA-COMP:17339"/>
        <dbReference type="Rhea" id="RHEA-COMP:17340"/>
        <dbReference type="ChEBI" id="CHEBI:33019"/>
        <dbReference type="ChEBI" id="CHEBI:61560"/>
        <dbReference type="ChEBI" id="CHEBI:173112"/>
        <dbReference type="EC" id="2.7.7.49"/>
    </reaction>
</comment>
<evidence type="ECO:0000256" key="7">
    <source>
        <dbReference type="SAM" id="MobiDB-lite"/>
    </source>
</evidence>
<dbReference type="InterPro" id="IPR043502">
    <property type="entry name" value="DNA/RNA_pol_sf"/>
</dbReference>
<keyword evidence="2" id="KW-0479">Metal-binding</keyword>
<feature type="domain" description="Integrase catalytic" evidence="8">
    <location>
        <begin position="4"/>
        <end position="183"/>
    </location>
</feature>
<feature type="region of interest" description="Disordered" evidence="7">
    <location>
        <begin position="254"/>
        <end position="345"/>
    </location>
</feature>
<evidence type="ECO:0000313" key="9">
    <source>
        <dbReference type="EMBL" id="PPQ85691.1"/>
    </source>
</evidence>
<dbReference type="PANTHER" id="PTHR42648:SF28">
    <property type="entry name" value="TRANSPOSON-ENCODED PROTEIN WITH RIBONUCLEASE H-LIKE AND RETROVIRUS ZINC FINGER-LIKE DOMAINS"/>
    <property type="match status" value="1"/>
</dbReference>
<dbReference type="PANTHER" id="PTHR42648">
    <property type="entry name" value="TRANSPOSASE, PUTATIVE-RELATED"/>
    <property type="match status" value="1"/>
</dbReference>
<dbReference type="Pfam" id="PF07727">
    <property type="entry name" value="RVT_2"/>
    <property type="match status" value="1"/>
</dbReference>
<evidence type="ECO:0000256" key="4">
    <source>
        <dbReference type="ARBA" id="ARBA00022884"/>
    </source>
</evidence>
<dbReference type="OrthoDB" id="3344688at2759"/>
<dbReference type="SUPFAM" id="SSF53098">
    <property type="entry name" value="Ribonuclease H-like"/>
    <property type="match status" value="1"/>
</dbReference>
<keyword evidence="10" id="KW-1185">Reference proteome</keyword>
<dbReference type="CDD" id="cd09272">
    <property type="entry name" value="RNase_HI_RT_Ty1"/>
    <property type="match status" value="1"/>
</dbReference>
<dbReference type="InterPro" id="IPR036397">
    <property type="entry name" value="RNaseH_sf"/>
</dbReference>
<dbReference type="SUPFAM" id="SSF56672">
    <property type="entry name" value="DNA/RNA polymerases"/>
    <property type="match status" value="1"/>
</dbReference>
<dbReference type="GO" id="GO:0015074">
    <property type="term" value="P:DNA integration"/>
    <property type="evidence" value="ECO:0007669"/>
    <property type="project" value="InterPro"/>
</dbReference>
<organism evidence="9 10">
    <name type="scientific">Gymnopilus dilepis</name>
    <dbReference type="NCBI Taxonomy" id="231916"/>
    <lineage>
        <taxon>Eukaryota</taxon>
        <taxon>Fungi</taxon>
        <taxon>Dikarya</taxon>
        <taxon>Basidiomycota</taxon>
        <taxon>Agaricomycotina</taxon>
        <taxon>Agaricomycetes</taxon>
        <taxon>Agaricomycetidae</taxon>
        <taxon>Agaricales</taxon>
        <taxon>Agaricineae</taxon>
        <taxon>Hymenogastraceae</taxon>
        <taxon>Gymnopilus</taxon>
    </lineage>
</organism>
<dbReference type="GO" id="GO:0003723">
    <property type="term" value="F:RNA binding"/>
    <property type="evidence" value="ECO:0007669"/>
    <property type="project" value="UniProtKB-KW"/>
</dbReference>
<dbReference type="InterPro" id="IPR039537">
    <property type="entry name" value="Retrotran_Ty1/copia-like"/>
</dbReference>
<evidence type="ECO:0000256" key="6">
    <source>
        <dbReference type="ARBA" id="ARBA00049244"/>
    </source>
</evidence>
<dbReference type="InterPro" id="IPR001584">
    <property type="entry name" value="Integrase_cat-core"/>
</dbReference>
<name>A0A409X4K8_9AGAR</name>
<sequence>WGKAHRKPIQRVREGGRAAGVGDEVHSDLWGRAPVETINHKEYFISFTDDHSRYTVVYLLRSKDEAFDSYLNFEAWMKTQHGVTVKVFHTDRGGEYLSQEFSDHLKKAGTVRRLTVHDTPEYNGVAERLNRTLMEKVRAMGHDSGLPKFLWGEALMHAVYIKNRTWTRALDSKTPYEVLTGSKPDLSGIHPWGCRVWVHDTSGSKLDGRAKEGRWVGFDEESRGHRVYWAEKRSVTVERSVRFVPEEVEVPVDDVPLEGERKDIDEQSVSSDDHQPTVEDAPEPEAPPADVEPSEGRGKRVRKPSAYVKSIRDGVGRASNLPASQAFPKGLQVPTLPTDSPEDYPAEAEAGALADEQAIVDGMDFAMAVAMDTAEGLNPTYDEARKRSDWPKWEEAIKKELLTLEKNGTWRIVKRPENANVVDSKWVLRIKKNAAGEIDKYKARLVARGFTQVYGIDYDATYAPVARLSTFRYVIALANRNGWPIESIDFDSAFLNAPLGDDEVIYLEQPKGYAKADPKVYVFRLEKSLYGLKQGARNWYAALRKALEELGFKRMEADHGVFVKNEGECLLILVVHVDDCLLTGNSMEKISKFKRDINQKYKITDLGPCTWLLGIKLTRDLTQRTISLSQHAYIESIITRFNFDDLKPCAIPIDPNQQLSRSQCPTSLADKARMKNVPYREAVGSLMYASMGTRPDITFATSTVAQFMDNPGWVHWEAVKKIFRYLKGTKELELVYGGETRDLVGFVDADGASQEHRHAISGYVFIVDGGAVSWASKKQELVTLSTTEAEYVAATHAAKEAVWLRRLISEILSPISEPTTLYGDNQSAIALAHGGQYHARTKHIDIRYHFIRYIIEAGSIRLIYCPTNEQTADTLTKALPSTKAKHFASAMGLRAV</sequence>
<dbReference type="GO" id="GO:0016787">
    <property type="term" value="F:hydrolase activity"/>
    <property type="evidence" value="ECO:0007669"/>
    <property type="project" value="UniProtKB-KW"/>
</dbReference>
<keyword evidence="4" id="KW-0694">RNA-binding</keyword>
<dbReference type="PROSITE" id="PS50994">
    <property type="entry name" value="INTEGRASE"/>
    <property type="match status" value="1"/>
</dbReference>
<evidence type="ECO:0000256" key="2">
    <source>
        <dbReference type="ARBA" id="ARBA00022723"/>
    </source>
</evidence>
<reference evidence="9 10" key="1">
    <citation type="journal article" date="2018" name="Evol. Lett.">
        <title>Horizontal gene cluster transfer increased hallucinogenic mushroom diversity.</title>
        <authorList>
            <person name="Reynolds H.T."/>
            <person name="Vijayakumar V."/>
            <person name="Gluck-Thaler E."/>
            <person name="Korotkin H.B."/>
            <person name="Matheny P.B."/>
            <person name="Slot J.C."/>
        </authorList>
    </citation>
    <scope>NUCLEOTIDE SEQUENCE [LARGE SCALE GENOMIC DNA]</scope>
    <source>
        <strain evidence="9 10">SRW20</strain>
    </source>
</reference>
<comment type="caution">
    <text evidence="9">The sequence shown here is derived from an EMBL/GenBank/DDBJ whole genome shotgun (WGS) entry which is preliminary data.</text>
</comment>
<dbReference type="AlphaFoldDB" id="A0A409X4K8"/>
<dbReference type="Proteomes" id="UP000284706">
    <property type="component" value="Unassembled WGS sequence"/>
</dbReference>
<evidence type="ECO:0000256" key="5">
    <source>
        <dbReference type="ARBA" id="ARBA00048173"/>
    </source>
</evidence>
<dbReference type="Gene3D" id="3.30.420.10">
    <property type="entry name" value="Ribonuclease H-like superfamily/Ribonuclease H"/>
    <property type="match status" value="1"/>
</dbReference>
<evidence type="ECO:0000259" key="8">
    <source>
        <dbReference type="PROSITE" id="PS50994"/>
    </source>
</evidence>
<dbReference type="InParanoid" id="A0A409X4K8"/>
<dbReference type="STRING" id="231916.A0A409X4K8"/>
<dbReference type="GO" id="GO:0032196">
    <property type="term" value="P:transposition"/>
    <property type="evidence" value="ECO:0007669"/>
    <property type="project" value="UniProtKB-KW"/>
</dbReference>
<evidence type="ECO:0000313" key="10">
    <source>
        <dbReference type="Proteomes" id="UP000284706"/>
    </source>
</evidence>
<dbReference type="InterPro" id="IPR057670">
    <property type="entry name" value="SH3_retrovirus"/>
</dbReference>
<accession>A0A409X4K8</accession>
<dbReference type="GO" id="GO:0046872">
    <property type="term" value="F:metal ion binding"/>
    <property type="evidence" value="ECO:0007669"/>
    <property type="project" value="UniProtKB-KW"/>
</dbReference>
<dbReference type="GO" id="GO:0003964">
    <property type="term" value="F:RNA-directed DNA polymerase activity"/>
    <property type="evidence" value="ECO:0007669"/>
    <property type="project" value="UniProtKB-EC"/>
</dbReference>
<keyword evidence="1" id="KW-0815">Transposition</keyword>
<keyword evidence="3" id="KW-0378">Hydrolase</keyword>
<feature type="compositionally biased region" description="Basic and acidic residues" evidence="7">
    <location>
        <begin position="258"/>
        <end position="277"/>
    </location>
</feature>
<comment type="catalytic activity">
    <reaction evidence="6">
        <text>DNA(n) + a 2'-deoxyribonucleoside 5'-triphosphate = DNA(n+1) + diphosphate</text>
        <dbReference type="Rhea" id="RHEA:22508"/>
        <dbReference type="Rhea" id="RHEA-COMP:17339"/>
        <dbReference type="Rhea" id="RHEA-COMP:17340"/>
        <dbReference type="ChEBI" id="CHEBI:33019"/>
        <dbReference type="ChEBI" id="CHEBI:61560"/>
        <dbReference type="ChEBI" id="CHEBI:173112"/>
        <dbReference type="EC" id="2.7.7.7"/>
    </reaction>
</comment>
<proteinExistence type="predicted"/>
<dbReference type="InterPro" id="IPR012337">
    <property type="entry name" value="RNaseH-like_sf"/>
</dbReference>